<dbReference type="AlphaFoldDB" id="D3V0H0"/>
<accession>D3V0H0</accession>
<organism evidence="1 2">
    <name type="scientific">Xenorhabdus bovienii (strain SS-2004)</name>
    <name type="common">Xenorhabdus nematophila subsp. bovienii</name>
    <dbReference type="NCBI Taxonomy" id="406818"/>
    <lineage>
        <taxon>Bacteria</taxon>
        <taxon>Pseudomonadati</taxon>
        <taxon>Pseudomonadota</taxon>
        <taxon>Gammaproteobacteria</taxon>
        <taxon>Enterobacterales</taxon>
        <taxon>Morganellaceae</taxon>
        <taxon>Xenorhabdus</taxon>
    </lineage>
</organism>
<evidence type="ECO:0000313" key="2">
    <source>
        <dbReference type="Proteomes" id="UP000002045"/>
    </source>
</evidence>
<reference evidence="1" key="1">
    <citation type="journal article" date="2011" name="PLoS ONE">
        <title>The entomopathogenic bacterial endosymbionts xenorhabdus and photorhabdus: convergent lifestyles from divergent genomes.</title>
        <authorList>
            <person name="Chaston J.M."/>
            <person name="Suen G."/>
            <person name="Tucker S.L."/>
            <person name="Andersen A.W."/>
            <person name="Bhasin A."/>
            <person name="Bode E."/>
            <person name="Bode H.B."/>
            <person name="Brachmann A.O."/>
            <person name="Cowles C.E."/>
            <person name="Cowles K.N."/>
            <person name="Darby C."/>
            <person name="de Leon L."/>
            <person name="Drace K."/>
            <person name="Du Z."/>
            <person name="Givaudan A."/>
            <person name="Herbert Tran E.E."/>
            <person name="Jewell K.A."/>
            <person name="Knack J.J."/>
            <person name="Krasomil-Osterfeld K.C."/>
            <person name="Kukor R."/>
            <person name="Lanois A."/>
            <person name="Latreille P."/>
            <person name="Leimgruber N.K."/>
            <person name="Lipke C.M."/>
            <person name="Liu R."/>
            <person name="Lu X."/>
            <person name="Martens E.C."/>
            <person name="Marri P.R."/>
            <person name="Medigue C."/>
            <person name="Menard M.L."/>
            <person name="Miller N.M."/>
            <person name="Morales-Soto N."/>
            <person name="Norton S."/>
            <person name="Ogier J.C."/>
            <person name="Orchard S.S."/>
            <person name="Park D."/>
            <person name="Park Y."/>
            <person name="Qurollo B.A."/>
            <person name="Sugar D.R."/>
            <person name="Richards G.R."/>
            <person name="Rouy Z."/>
            <person name="Slominski B."/>
            <person name="Slominski K."/>
            <person name="Snyder H."/>
            <person name="Tjaden B.C."/>
            <person name="van der Hoeven R."/>
            <person name="Welch R.D."/>
            <person name="Wheeler C."/>
            <person name="Xiang B."/>
            <person name="Barbazuk B."/>
            <person name="Gaudriault S."/>
            <person name="Goodner B."/>
            <person name="Slater S.C."/>
            <person name="Forst S."/>
            <person name="Goldman B.S."/>
            <person name="Goodrich-Blair H."/>
        </authorList>
    </citation>
    <scope>NUCLEOTIDE SEQUENCE [LARGE SCALE GENOMIC DNA]</scope>
    <source>
        <strain evidence="1">SS-2004</strain>
    </source>
</reference>
<dbReference type="HOGENOM" id="CLU_2940861_0_0_6"/>
<gene>
    <name evidence="1" type="ordered locus">XBJ1_1411</name>
</gene>
<dbReference type="EMBL" id="FN667741">
    <property type="protein sequence ID" value="CBJ80544.1"/>
    <property type="molecule type" value="Genomic_DNA"/>
</dbReference>
<protein>
    <submittedName>
        <fullName evidence="1">Uncharacterized protein</fullName>
    </submittedName>
</protein>
<evidence type="ECO:0000313" key="1">
    <source>
        <dbReference type="EMBL" id="CBJ80544.1"/>
    </source>
</evidence>
<proteinExistence type="predicted"/>
<dbReference type="Proteomes" id="UP000002045">
    <property type="component" value="Chromosome"/>
</dbReference>
<sequence>MTNYTADGRFACTVHTKNIIDAAKITEPCWTHISRYGRIYLDFADHTFSLDFARKGFLAQ</sequence>
<dbReference type="KEGG" id="xbo:XBJ1_1411"/>
<name>D3V0H0_XENBS</name>